<dbReference type="PRINTS" id="PR00669">
    <property type="entry name" value="INHIBINA"/>
</dbReference>
<keyword evidence="7 12" id="KW-0372">Hormone</keyword>
<dbReference type="Proteomes" id="UP000606274">
    <property type="component" value="Unassembled WGS sequence"/>
</dbReference>
<protein>
    <recommendedName>
        <fullName evidence="4 12">Inhibin alpha chain</fullName>
    </recommendedName>
</protein>
<evidence type="ECO:0000313" key="17">
    <source>
        <dbReference type="Proteomes" id="UP000606274"/>
    </source>
</evidence>
<dbReference type="PROSITE" id="PS51362">
    <property type="entry name" value="TGF_BETA_2"/>
    <property type="match status" value="1"/>
</dbReference>
<feature type="signal peptide" evidence="14">
    <location>
        <begin position="1"/>
        <end position="27"/>
    </location>
</feature>
<keyword evidence="11" id="KW-0325">Glycoprotein</keyword>
<keyword evidence="10" id="KW-1015">Disulfide bond</keyword>
<dbReference type="AlphaFoldDB" id="A0A8T0BVJ0"/>
<dbReference type="OrthoDB" id="9929039at2759"/>
<dbReference type="SMART" id="SM00204">
    <property type="entry name" value="TGFB"/>
    <property type="match status" value="1"/>
</dbReference>
<keyword evidence="9 12" id="KW-0339">Growth factor</keyword>
<feature type="chain" id="PRO_5035745587" description="Inhibin alpha chain" evidence="14">
    <location>
        <begin position="28"/>
        <end position="346"/>
    </location>
</feature>
<dbReference type="InterPro" id="IPR017175">
    <property type="entry name" value="Inhibin_asu"/>
</dbReference>
<comment type="similarity">
    <text evidence="3 13">Belongs to the TGF-beta family.</text>
</comment>
<proteinExistence type="inferred from homology"/>
<evidence type="ECO:0000256" key="11">
    <source>
        <dbReference type="ARBA" id="ARBA00023180"/>
    </source>
</evidence>
<keyword evidence="5 12" id="KW-0964">Secreted</keyword>
<comment type="subcellular location">
    <subcellularLocation>
        <location evidence="2">Secreted</location>
    </subcellularLocation>
</comment>
<sequence>MMNPLLIICAHVFSTAWIGFHCQACQGALPQEVVLDWLKRRILEGLQVEKPPVLNLQSSPDLRVHVAAQHGAWRGRREARLERIQHQEISQVILFPSSDSTCLDMSQASVASEDSPSQYTYYFQPSLDSQESIASVDFWFYAGEAIAINTTSVSLYVLTTHQELIQLAQGPSKCSPDGWSTYRLERHFHNVIANGPFLLQVRCRVCSCYILEEDKTPFLHVHVRTHEPVRARRAANIAWSPAVIEKLQRPSPEKDDTYCRREQIEISFEELGWDNWIVHPKTFSFYYCYGNCSNPEFTATLLGMHQCCAPVPESMKSLRFTTTSDGGFSFKYETLPNIIPEECNCI</sequence>
<organism evidence="16 17">
    <name type="scientific">Silurus meridionalis</name>
    <name type="common">Southern catfish</name>
    <name type="synonym">Silurus soldatovi meridionalis</name>
    <dbReference type="NCBI Taxonomy" id="175797"/>
    <lineage>
        <taxon>Eukaryota</taxon>
        <taxon>Metazoa</taxon>
        <taxon>Chordata</taxon>
        <taxon>Craniata</taxon>
        <taxon>Vertebrata</taxon>
        <taxon>Euteleostomi</taxon>
        <taxon>Actinopterygii</taxon>
        <taxon>Neopterygii</taxon>
        <taxon>Teleostei</taxon>
        <taxon>Ostariophysi</taxon>
        <taxon>Siluriformes</taxon>
        <taxon>Siluridae</taxon>
        <taxon>Silurus</taxon>
    </lineage>
</organism>
<keyword evidence="6" id="KW-0165">Cleavage on pair of basic residues</keyword>
<evidence type="ECO:0000313" key="16">
    <source>
        <dbReference type="EMBL" id="KAF7711341.1"/>
    </source>
</evidence>
<comment type="function">
    <text evidence="1">Inhibins and activins inhibit and activate, respectively, the secretion of follitropin by the pituitary gland. Inhibins/activins are involved in regulating a number of diverse functions such as hypothalamic and pituitary hormone secretion, gonadal hormone secretion, germ cell development and maturation, erythroid differentiation, insulin secretion, nerve cell survival, embryonic axial development or bone growth, depending on their subunit composition. Inhibins appear to oppose the functions of activins.</text>
</comment>
<dbReference type="Pfam" id="PF00019">
    <property type="entry name" value="TGF_beta"/>
    <property type="match status" value="1"/>
</dbReference>
<reference evidence="16" key="1">
    <citation type="submission" date="2020-08" db="EMBL/GenBank/DDBJ databases">
        <title>Chromosome-level assembly of Southern catfish (Silurus meridionalis) provides insights into visual adaptation to the nocturnal and benthic lifestyles.</title>
        <authorList>
            <person name="Zhang Y."/>
            <person name="Wang D."/>
            <person name="Peng Z."/>
        </authorList>
    </citation>
    <scope>NUCLEOTIDE SEQUENCE</scope>
    <source>
        <strain evidence="16">SWU-2019-XX</strain>
        <tissue evidence="16">Muscle</tissue>
    </source>
</reference>
<accession>A0A8T0BVJ0</accession>
<evidence type="ECO:0000256" key="13">
    <source>
        <dbReference type="RuleBase" id="RU000354"/>
    </source>
</evidence>
<dbReference type="InterPro" id="IPR015615">
    <property type="entry name" value="TGF-beta-rel"/>
</dbReference>
<evidence type="ECO:0000256" key="4">
    <source>
        <dbReference type="ARBA" id="ARBA00019280"/>
    </source>
</evidence>
<dbReference type="GO" id="GO:0008083">
    <property type="term" value="F:growth factor activity"/>
    <property type="evidence" value="ECO:0007669"/>
    <property type="project" value="UniProtKB-KW"/>
</dbReference>
<evidence type="ECO:0000256" key="14">
    <source>
        <dbReference type="SAM" id="SignalP"/>
    </source>
</evidence>
<evidence type="ECO:0000256" key="8">
    <source>
        <dbReference type="ARBA" id="ARBA00022729"/>
    </source>
</evidence>
<keyword evidence="8 14" id="KW-0732">Signal</keyword>
<name>A0A8T0BVJ0_SILME</name>
<dbReference type="PROSITE" id="PS00250">
    <property type="entry name" value="TGF_BETA_1"/>
    <property type="match status" value="1"/>
</dbReference>
<dbReference type="GO" id="GO:0005125">
    <property type="term" value="F:cytokine activity"/>
    <property type="evidence" value="ECO:0007669"/>
    <property type="project" value="TreeGrafter"/>
</dbReference>
<evidence type="ECO:0000256" key="6">
    <source>
        <dbReference type="ARBA" id="ARBA00022685"/>
    </source>
</evidence>
<keyword evidence="17" id="KW-1185">Reference proteome</keyword>
<dbReference type="PANTHER" id="PTHR11848:SF117">
    <property type="entry name" value="INHIBIN ALPHA CHAIN"/>
    <property type="match status" value="1"/>
</dbReference>
<evidence type="ECO:0000256" key="1">
    <source>
        <dbReference type="ARBA" id="ARBA00002588"/>
    </source>
</evidence>
<evidence type="ECO:0000256" key="12">
    <source>
        <dbReference type="PIRNR" id="PIRNR037328"/>
    </source>
</evidence>
<dbReference type="EMBL" id="JABFDY010000001">
    <property type="protein sequence ID" value="KAF7711341.1"/>
    <property type="molecule type" value="Genomic_DNA"/>
</dbReference>
<dbReference type="InterPro" id="IPR029034">
    <property type="entry name" value="Cystine-knot_cytokine"/>
</dbReference>
<evidence type="ECO:0000256" key="9">
    <source>
        <dbReference type="ARBA" id="ARBA00023030"/>
    </source>
</evidence>
<evidence type="ECO:0000256" key="2">
    <source>
        <dbReference type="ARBA" id="ARBA00004613"/>
    </source>
</evidence>
<dbReference type="SUPFAM" id="SSF57501">
    <property type="entry name" value="Cystine-knot cytokines"/>
    <property type="match status" value="1"/>
</dbReference>
<gene>
    <name evidence="16" type="ORF">HF521_000352</name>
</gene>
<feature type="domain" description="TGF-beta family profile" evidence="15">
    <location>
        <begin position="230"/>
        <end position="346"/>
    </location>
</feature>
<dbReference type="InterPro" id="IPR017948">
    <property type="entry name" value="TGFb_CS"/>
</dbReference>
<evidence type="ECO:0000256" key="7">
    <source>
        <dbReference type="ARBA" id="ARBA00022702"/>
    </source>
</evidence>
<dbReference type="GO" id="GO:0005179">
    <property type="term" value="F:hormone activity"/>
    <property type="evidence" value="ECO:0007669"/>
    <property type="project" value="UniProtKB-KW"/>
</dbReference>
<dbReference type="Gene3D" id="2.10.90.10">
    <property type="entry name" value="Cystine-knot cytokines"/>
    <property type="match status" value="1"/>
</dbReference>
<dbReference type="PIRSF" id="PIRSF037328">
    <property type="entry name" value="Inhibin_alpha_subunit"/>
    <property type="match status" value="1"/>
</dbReference>
<evidence type="ECO:0000256" key="3">
    <source>
        <dbReference type="ARBA" id="ARBA00006656"/>
    </source>
</evidence>
<dbReference type="InterPro" id="IPR001839">
    <property type="entry name" value="TGF-b_C"/>
</dbReference>
<evidence type="ECO:0000259" key="15">
    <source>
        <dbReference type="PROSITE" id="PS51362"/>
    </source>
</evidence>
<evidence type="ECO:0000256" key="5">
    <source>
        <dbReference type="ARBA" id="ARBA00022525"/>
    </source>
</evidence>
<comment type="caution">
    <text evidence="16">The sequence shown here is derived from an EMBL/GenBank/DDBJ whole genome shotgun (WGS) entry which is preliminary data.</text>
</comment>
<dbReference type="PANTHER" id="PTHR11848">
    <property type="entry name" value="TGF-BETA FAMILY"/>
    <property type="match status" value="1"/>
</dbReference>
<evidence type="ECO:0000256" key="10">
    <source>
        <dbReference type="ARBA" id="ARBA00023157"/>
    </source>
</evidence>
<dbReference type="GO" id="GO:0005615">
    <property type="term" value="C:extracellular space"/>
    <property type="evidence" value="ECO:0007669"/>
    <property type="project" value="TreeGrafter"/>
</dbReference>